<dbReference type="AlphaFoldDB" id="A0A381V8U3"/>
<keyword evidence="1" id="KW-1133">Transmembrane helix</keyword>
<feature type="transmembrane region" description="Helical" evidence="1">
    <location>
        <begin position="66"/>
        <end position="88"/>
    </location>
</feature>
<feature type="transmembrane region" description="Helical" evidence="1">
    <location>
        <begin position="128"/>
        <end position="150"/>
    </location>
</feature>
<evidence type="ECO:0000313" key="2">
    <source>
        <dbReference type="EMBL" id="SVA36799.1"/>
    </source>
</evidence>
<dbReference type="EMBL" id="UINC01008165">
    <property type="protein sequence ID" value="SVA36799.1"/>
    <property type="molecule type" value="Genomic_DNA"/>
</dbReference>
<sequence>MTDDTFNNNCLRHPNVQSNLRCGRCGVLICPQCMMQSPVGARCPDCSKIGQAPIFRANSLEMTTTIALSALSALGFGTAYAVIVWLLWNLPFNFQIGNVLASLIVGLAGAPVGDFVRRAGKYKLDNRLRYIAAFTMFLAWLIGINVATLLGLPGGLFTNIIALIGLAIGVYVAMNRVRP</sequence>
<feature type="transmembrane region" description="Helical" evidence="1">
    <location>
        <begin position="156"/>
        <end position="174"/>
    </location>
</feature>
<keyword evidence="1" id="KW-0472">Membrane</keyword>
<gene>
    <name evidence="2" type="ORF">METZ01_LOCUS89653</name>
</gene>
<feature type="transmembrane region" description="Helical" evidence="1">
    <location>
        <begin position="94"/>
        <end position="116"/>
    </location>
</feature>
<organism evidence="2">
    <name type="scientific">marine metagenome</name>
    <dbReference type="NCBI Taxonomy" id="408172"/>
    <lineage>
        <taxon>unclassified sequences</taxon>
        <taxon>metagenomes</taxon>
        <taxon>ecological metagenomes</taxon>
    </lineage>
</organism>
<keyword evidence="1" id="KW-0812">Transmembrane</keyword>
<evidence type="ECO:0008006" key="3">
    <source>
        <dbReference type="Google" id="ProtNLM"/>
    </source>
</evidence>
<name>A0A381V8U3_9ZZZZ</name>
<protein>
    <recommendedName>
        <fullName evidence="3">B box-type domain-containing protein</fullName>
    </recommendedName>
</protein>
<accession>A0A381V8U3</accession>
<reference evidence="2" key="1">
    <citation type="submission" date="2018-05" db="EMBL/GenBank/DDBJ databases">
        <authorList>
            <person name="Lanie J.A."/>
            <person name="Ng W.-L."/>
            <person name="Kazmierczak K.M."/>
            <person name="Andrzejewski T.M."/>
            <person name="Davidsen T.M."/>
            <person name="Wayne K.J."/>
            <person name="Tettelin H."/>
            <person name="Glass J.I."/>
            <person name="Rusch D."/>
            <person name="Podicherti R."/>
            <person name="Tsui H.-C.T."/>
            <person name="Winkler M.E."/>
        </authorList>
    </citation>
    <scope>NUCLEOTIDE SEQUENCE</scope>
</reference>
<proteinExistence type="predicted"/>
<evidence type="ECO:0000256" key="1">
    <source>
        <dbReference type="SAM" id="Phobius"/>
    </source>
</evidence>